<keyword evidence="1" id="KW-1133">Transmembrane helix</keyword>
<organism evidence="2 3">
    <name type="scientific">Paralvinella palmiformis</name>
    <dbReference type="NCBI Taxonomy" id="53620"/>
    <lineage>
        <taxon>Eukaryota</taxon>
        <taxon>Metazoa</taxon>
        <taxon>Spiralia</taxon>
        <taxon>Lophotrochozoa</taxon>
        <taxon>Annelida</taxon>
        <taxon>Polychaeta</taxon>
        <taxon>Sedentaria</taxon>
        <taxon>Canalipalpata</taxon>
        <taxon>Terebellida</taxon>
        <taxon>Terebelliformia</taxon>
        <taxon>Alvinellidae</taxon>
        <taxon>Paralvinella</taxon>
    </lineage>
</organism>
<feature type="transmembrane region" description="Helical" evidence="1">
    <location>
        <begin position="46"/>
        <end position="68"/>
    </location>
</feature>
<accession>A0AAD9NFC7</accession>
<reference evidence="2" key="1">
    <citation type="journal article" date="2023" name="Mol. Biol. Evol.">
        <title>Third-Generation Sequencing Reveals the Adaptive Role of the Epigenome in Three Deep-Sea Polychaetes.</title>
        <authorList>
            <person name="Perez M."/>
            <person name="Aroh O."/>
            <person name="Sun Y."/>
            <person name="Lan Y."/>
            <person name="Juniper S.K."/>
            <person name="Young C.R."/>
            <person name="Angers B."/>
            <person name="Qian P.Y."/>
        </authorList>
    </citation>
    <scope>NUCLEOTIDE SEQUENCE</scope>
    <source>
        <strain evidence="2">P08H-3</strain>
    </source>
</reference>
<keyword evidence="3" id="KW-1185">Reference proteome</keyword>
<gene>
    <name evidence="2" type="ORF">LSH36_38g04043</name>
</gene>
<evidence type="ECO:0000313" key="3">
    <source>
        <dbReference type="Proteomes" id="UP001208570"/>
    </source>
</evidence>
<dbReference type="AlphaFoldDB" id="A0AAD9NFC7"/>
<keyword evidence="1" id="KW-0472">Membrane</keyword>
<dbReference type="EMBL" id="JAODUP010000038">
    <property type="protein sequence ID" value="KAK2166523.1"/>
    <property type="molecule type" value="Genomic_DNA"/>
</dbReference>
<comment type="caution">
    <text evidence="2">The sequence shown here is derived from an EMBL/GenBank/DDBJ whole genome shotgun (WGS) entry which is preliminary data.</text>
</comment>
<evidence type="ECO:0000313" key="2">
    <source>
        <dbReference type="EMBL" id="KAK2166523.1"/>
    </source>
</evidence>
<dbReference type="Proteomes" id="UP001208570">
    <property type="component" value="Unassembled WGS sequence"/>
</dbReference>
<sequence>MLYCTKCSLYCHSWSVQDINFPSQKRALSQSIPKPAATPPKNKVNLVISLTSGIGCFAVFGITLYYTYCVHMQREEYVSKLNEEKKIQTEDGRSIG</sequence>
<keyword evidence="1" id="KW-0812">Transmembrane</keyword>
<protein>
    <submittedName>
        <fullName evidence="2">Uncharacterized protein</fullName>
    </submittedName>
</protein>
<evidence type="ECO:0000256" key="1">
    <source>
        <dbReference type="SAM" id="Phobius"/>
    </source>
</evidence>
<name>A0AAD9NFC7_9ANNE</name>
<proteinExistence type="predicted"/>